<evidence type="ECO:0000256" key="1">
    <source>
        <dbReference type="ARBA" id="ARBA00005953"/>
    </source>
</evidence>
<dbReference type="Proteomes" id="UP001565200">
    <property type="component" value="Unassembled WGS sequence"/>
</dbReference>
<name>A0ABV4D332_9BACT</name>
<reference evidence="3 4" key="1">
    <citation type="submission" date="2024-03" db="EMBL/GenBank/DDBJ databases">
        <title>Mouse gut bacterial collection (mGBC) of GemPharmatech.</title>
        <authorList>
            <person name="He Y."/>
            <person name="Dong L."/>
            <person name="Wu D."/>
            <person name="Gao X."/>
            <person name="Lin Z."/>
        </authorList>
    </citation>
    <scope>NUCLEOTIDE SEQUENCE [LARGE SCALE GENOMIC DNA]</scope>
    <source>
        <strain evidence="3 4">54-13</strain>
    </source>
</reference>
<dbReference type="Gene3D" id="3.10.129.10">
    <property type="entry name" value="Hotdog Thioesterase"/>
    <property type="match status" value="1"/>
</dbReference>
<keyword evidence="2 3" id="KW-0378">Hydrolase</keyword>
<comment type="similarity">
    <text evidence="1">Belongs to the 4-hydroxybenzoyl-CoA thioesterase family.</text>
</comment>
<dbReference type="InterPro" id="IPR029069">
    <property type="entry name" value="HotDog_dom_sf"/>
</dbReference>
<comment type="caution">
    <text evidence="3">The sequence shown here is derived from an EMBL/GenBank/DDBJ whole genome shotgun (WGS) entry which is preliminary data.</text>
</comment>
<dbReference type="PANTHER" id="PTHR31793:SF27">
    <property type="entry name" value="NOVEL THIOESTERASE SUPERFAMILY DOMAIN AND SAPOSIN A-TYPE DOMAIN CONTAINING PROTEIN (0610012H03RIK)"/>
    <property type="match status" value="1"/>
</dbReference>
<evidence type="ECO:0000313" key="3">
    <source>
        <dbReference type="EMBL" id="MEY8246367.1"/>
    </source>
</evidence>
<organism evidence="3 4">
    <name type="scientific">Heminiphilus faecis</name>
    <dbReference type="NCBI Taxonomy" id="2601703"/>
    <lineage>
        <taxon>Bacteria</taxon>
        <taxon>Pseudomonadati</taxon>
        <taxon>Bacteroidota</taxon>
        <taxon>Bacteroidia</taxon>
        <taxon>Bacteroidales</taxon>
        <taxon>Muribaculaceae</taxon>
        <taxon>Heminiphilus</taxon>
    </lineage>
</organism>
<dbReference type="SUPFAM" id="SSF54637">
    <property type="entry name" value="Thioesterase/thiol ester dehydrase-isomerase"/>
    <property type="match status" value="1"/>
</dbReference>
<keyword evidence="4" id="KW-1185">Reference proteome</keyword>
<dbReference type="CDD" id="cd00586">
    <property type="entry name" value="4HBT"/>
    <property type="match status" value="1"/>
</dbReference>
<protein>
    <submittedName>
        <fullName evidence="3">Thioesterase family protein</fullName>
        <ecNumber evidence="3">3.1.2.-</ecNumber>
    </submittedName>
</protein>
<dbReference type="PANTHER" id="PTHR31793">
    <property type="entry name" value="4-HYDROXYBENZOYL-COA THIOESTERASE FAMILY MEMBER"/>
    <property type="match status" value="1"/>
</dbReference>
<sequence length="133" mass="15149">MLPLQMRFNDFDMLGHLNNAVYIQFFDLGKSSYFQDVLPQAVDWKHINIVVVNINCDYYAPTYIHESVAVVTTVTRMGEKSFSLEQRIVNTATGEVKCVARTVMAGIDLTTGKSAPIAEEWIEALQRYERRAL</sequence>
<dbReference type="Pfam" id="PF13279">
    <property type="entry name" value="4HBT_2"/>
    <property type="match status" value="1"/>
</dbReference>
<evidence type="ECO:0000256" key="2">
    <source>
        <dbReference type="ARBA" id="ARBA00022801"/>
    </source>
</evidence>
<dbReference type="InterPro" id="IPR050563">
    <property type="entry name" value="4-hydroxybenzoyl-CoA_TE"/>
</dbReference>
<proteinExistence type="inferred from homology"/>
<evidence type="ECO:0000313" key="4">
    <source>
        <dbReference type="Proteomes" id="UP001565200"/>
    </source>
</evidence>
<dbReference type="EMBL" id="JBCLPP010000043">
    <property type="protein sequence ID" value="MEY8246367.1"/>
    <property type="molecule type" value="Genomic_DNA"/>
</dbReference>
<gene>
    <name evidence="3" type="ORF">AAK873_12185</name>
</gene>
<accession>A0ABV4D332</accession>
<dbReference type="EC" id="3.1.2.-" evidence="3"/>
<dbReference type="GO" id="GO:0016787">
    <property type="term" value="F:hydrolase activity"/>
    <property type="evidence" value="ECO:0007669"/>
    <property type="project" value="UniProtKB-KW"/>
</dbReference>